<feature type="region of interest" description="Disordered" evidence="1">
    <location>
        <begin position="602"/>
        <end position="630"/>
    </location>
</feature>
<evidence type="ECO:0000313" key="3">
    <source>
        <dbReference type="EMBL" id="KAG5418479.1"/>
    </source>
</evidence>
<feature type="compositionally biased region" description="Acidic residues" evidence="1">
    <location>
        <begin position="278"/>
        <end position="291"/>
    </location>
</feature>
<gene>
    <name evidence="3" type="ORF">I9W82_004007</name>
</gene>
<reference evidence="3 4" key="1">
    <citation type="submission" date="2020-12" db="EMBL/GenBank/DDBJ databases">
        <title>Effect of drift, selection, and recombination on the evolution of hybrid genomes in Candida yeast pathogens.</title>
        <authorList>
            <person name="Mixao V."/>
            <person name="Ksiezopolska E."/>
            <person name="Saus E."/>
            <person name="Boekhout T."/>
            <person name="Gacser A."/>
            <person name="Gabaldon T."/>
        </authorList>
    </citation>
    <scope>NUCLEOTIDE SEQUENCE [LARGE SCALE GENOMIC DNA]</scope>
    <source>
        <strain evidence="3 4">BP57</strain>
    </source>
</reference>
<sequence length="630" mass="71386">MATASQLKDQFNESTASYLDWLKSRNVDISPKITIHDYTSINQGRGVIALQDIKEGEVLATIPKSALINVKQNLLVTNFPNLKHYLMRLSHWDALIIILLYEFRHREQSHWLEYINVLPQSGFNQLMFWSTNELNLLQPSCVLDRVGQEAADEMYHKMLETVEDLKIDGFENVSFEEYNVVATIIMSYSFDVELTKQETKEVRDQLGVVDDDGDGVDDEEGEDVDGGDGDGYGEEVPELVHHEHDGAHNGTAEVKSLLERNGIPLDEDEEPILHGEVEESEQEEGDEDEADEEHKEDEGEEDDDEEESDDEAGSGSPEILSDGYIKSMVPLADTLNADTTYNNAIINYEADSLVITSIKQIAKGDQIYNTYSNHPNGEILRRYGYIESHGSKGDFGEVPISIIYQFFIERYVIDEIELSHLLQVIGEVSFIEQQEAMEEDNEEEDGGFELVLDSYDCFCTGEVTIELVFLVQLLTTYLTIRQNKDDAEKEEITHDLIKRVYHKIYQLIESKKVTSDLIKNLQEILQIRLDQYPNYASESLNNETSTTSSTMTRDAMAKIVLQSEFHSLKACQQDLKKTLEKTLDSPVKVIADDKLVRAITKAGDKGHIKSEKRGGDNDEGGVKRPKKSKK</sequence>
<evidence type="ECO:0000259" key="2">
    <source>
        <dbReference type="PROSITE" id="PS50280"/>
    </source>
</evidence>
<feature type="region of interest" description="Disordered" evidence="1">
    <location>
        <begin position="276"/>
        <end position="322"/>
    </location>
</feature>
<accession>A0A8H7ZDD7</accession>
<feature type="compositionally biased region" description="Basic and acidic residues" evidence="1">
    <location>
        <begin position="602"/>
        <end position="622"/>
    </location>
</feature>
<dbReference type="SUPFAM" id="SSF82199">
    <property type="entry name" value="SET domain"/>
    <property type="match status" value="2"/>
</dbReference>
<feature type="domain" description="SET" evidence="2">
    <location>
        <begin position="31"/>
        <end position="372"/>
    </location>
</feature>
<evidence type="ECO:0000313" key="4">
    <source>
        <dbReference type="Proteomes" id="UP000669133"/>
    </source>
</evidence>
<organism evidence="3 4">
    <name type="scientific">Candida metapsilosis</name>
    <dbReference type="NCBI Taxonomy" id="273372"/>
    <lineage>
        <taxon>Eukaryota</taxon>
        <taxon>Fungi</taxon>
        <taxon>Dikarya</taxon>
        <taxon>Ascomycota</taxon>
        <taxon>Saccharomycotina</taxon>
        <taxon>Pichiomycetes</taxon>
        <taxon>Debaryomycetaceae</taxon>
        <taxon>Candida/Lodderomyces clade</taxon>
        <taxon>Candida</taxon>
    </lineage>
</organism>
<dbReference type="Proteomes" id="UP000669133">
    <property type="component" value="Unassembled WGS sequence"/>
</dbReference>
<name>A0A8H7ZDD7_9ASCO</name>
<feature type="compositionally biased region" description="Acidic residues" evidence="1">
    <location>
        <begin position="298"/>
        <end position="312"/>
    </location>
</feature>
<keyword evidence="4" id="KW-1185">Reference proteome</keyword>
<dbReference type="InterPro" id="IPR046341">
    <property type="entry name" value="SET_dom_sf"/>
</dbReference>
<dbReference type="PANTHER" id="PTHR13271">
    <property type="entry name" value="UNCHARACTERIZED PUTATIVE METHYLTRANSFERASE"/>
    <property type="match status" value="1"/>
</dbReference>
<dbReference type="GO" id="GO:0005634">
    <property type="term" value="C:nucleus"/>
    <property type="evidence" value="ECO:0007669"/>
    <property type="project" value="TreeGrafter"/>
</dbReference>
<dbReference type="InterPro" id="IPR001214">
    <property type="entry name" value="SET_dom"/>
</dbReference>
<dbReference type="GO" id="GO:0016279">
    <property type="term" value="F:protein-lysine N-methyltransferase activity"/>
    <property type="evidence" value="ECO:0007669"/>
    <property type="project" value="TreeGrafter"/>
</dbReference>
<dbReference type="RefSeq" id="XP_067547595.1">
    <property type="nucleotide sequence ID" value="XM_067693034.1"/>
</dbReference>
<proteinExistence type="predicted"/>
<dbReference type="EMBL" id="JAEOAQ010000005">
    <property type="protein sequence ID" value="KAG5418479.1"/>
    <property type="molecule type" value="Genomic_DNA"/>
</dbReference>
<dbReference type="GeneID" id="93652636"/>
<dbReference type="PROSITE" id="PS50280">
    <property type="entry name" value="SET"/>
    <property type="match status" value="1"/>
</dbReference>
<dbReference type="OrthoDB" id="341421at2759"/>
<dbReference type="Pfam" id="PF00856">
    <property type="entry name" value="SET"/>
    <property type="match status" value="1"/>
</dbReference>
<dbReference type="AlphaFoldDB" id="A0A8H7ZDD7"/>
<comment type="caution">
    <text evidence="3">The sequence shown here is derived from an EMBL/GenBank/DDBJ whole genome shotgun (WGS) entry which is preliminary data.</text>
</comment>
<dbReference type="InterPro" id="IPR050600">
    <property type="entry name" value="SETD3_SETD6_MTase"/>
</dbReference>
<dbReference type="Gene3D" id="3.90.1410.10">
    <property type="entry name" value="set domain protein methyltransferase, domain 1"/>
    <property type="match status" value="2"/>
</dbReference>
<feature type="region of interest" description="Disordered" evidence="1">
    <location>
        <begin position="203"/>
        <end position="235"/>
    </location>
</feature>
<protein>
    <submittedName>
        <fullName evidence="3">RKM4</fullName>
    </submittedName>
</protein>
<feature type="compositionally biased region" description="Acidic residues" evidence="1">
    <location>
        <begin position="209"/>
        <end position="235"/>
    </location>
</feature>
<evidence type="ECO:0000256" key="1">
    <source>
        <dbReference type="SAM" id="MobiDB-lite"/>
    </source>
</evidence>
<dbReference type="PANTHER" id="PTHR13271:SF34">
    <property type="entry name" value="N-LYSINE METHYLTRANSFERASE SETD6"/>
    <property type="match status" value="1"/>
</dbReference>